<dbReference type="OrthoDB" id="41106at10239"/>
<dbReference type="RefSeq" id="NP_048354.2">
    <property type="nucleotide sequence ID" value="NC_000852.5"/>
</dbReference>
<reference evidence="1 2" key="6">
    <citation type="journal article" date="1999" name="Virology">
        <title>Chlorella virus PBCV-1 encodes a functional homospermidine synthase.</title>
        <authorList>
            <person name="Kaiser A."/>
            <person name="Vollmert M."/>
            <person name="Tholl D."/>
            <person name="Graves M.V."/>
            <person name="Gurnon J.R."/>
            <person name="Xing W."/>
            <person name="Lisec A.D."/>
            <person name="Nickerson K.W."/>
            <person name="Van Etten J.L."/>
        </authorList>
    </citation>
    <scope>NUCLEOTIDE SEQUENCE [LARGE SCALE GENOMIC DNA]</scope>
</reference>
<protein>
    <submittedName>
        <fullName evidence="1">Uncharacterized protein</fullName>
    </submittedName>
</protein>
<dbReference type="Proteomes" id="UP000000862">
    <property type="component" value="Segment"/>
</dbReference>
<organism evidence="1 2">
    <name type="scientific">Paramecium bursaria Chlorella virus 1</name>
    <name type="common">PBCV-1</name>
    <dbReference type="NCBI Taxonomy" id="10506"/>
    <lineage>
        <taxon>Viruses</taxon>
        <taxon>Varidnaviria</taxon>
        <taxon>Bamfordvirae</taxon>
        <taxon>Nucleocytoviricota</taxon>
        <taxon>Megaviricetes</taxon>
        <taxon>Algavirales</taxon>
        <taxon>Phycodnaviridae</taxon>
        <taxon>Chlorovirus</taxon>
        <taxon>Chlorovirus vanettense</taxon>
    </lineage>
</organism>
<name>Q89341_PBCV1</name>
<reference evidence="1 2" key="7">
    <citation type="journal article" date="2000" name="Virology">
        <title>Characterization of a beta-1,3-glucanase encoded by chlorella virus PBCV-1.</title>
        <authorList>
            <person name="Sun L."/>
            <person name="Gurnon J.R."/>
            <person name="Adams B.J."/>
            <person name="Graves M.V."/>
            <person name="Van Etten J.L."/>
        </authorList>
    </citation>
    <scope>NUCLEOTIDE SEQUENCE [LARGE SCALE GENOMIC DNA]</scope>
</reference>
<keyword evidence="2" id="KW-1185">Reference proteome</keyword>
<evidence type="ECO:0000313" key="2">
    <source>
        <dbReference type="Proteomes" id="UP000000862"/>
    </source>
</evidence>
<organismHost>
    <name type="scientific">Chlorella</name>
    <dbReference type="NCBI Taxonomy" id="3071"/>
</organismHost>
<dbReference type="GeneID" id="917920"/>
<dbReference type="KEGG" id="vg:917920"/>
<sequence>MQWHGSSIINDVKSCTCFDEQLHTCIMAIKNRTMKWCASRIICDVNICTRINEHLYARSMIIMNRVMQRGPP</sequence>
<reference evidence="1 2" key="2">
    <citation type="journal article" date="1995" name="Virology">
        <title>Analysis of 43 kb of the Chlorella virus PBCV-1 330-kb genome: map positions 45 to 88.</title>
        <authorList>
            <person name="Li Y."/>
            <person name="Lu Z."/>
            <person name="Burbank D.E."/>
            <person name="Kutish G.F."/>
            <person name="Rock D.L."/>
            <person name="Van Etten J.L."/>
        </authorList>
    </citation>
    <scope>NUCLEOTIDE SEQUENCE [LARGE SCALE GENOMIC DNA]</scope>
</reference>
<accession>Q89341</accession>
<evidence type="ECO:0000313" key="1">
    <source>
        <dbReference type="EMBL" id="AAC96374.2"/>
    </source>
</evidence>
<reference evidence="1 2" key="3">
    <citation type="journal article" date="1996" name="Virology">
        <title>Analysis of 94 kb of the chlorella virus PBCV-1 330-kb genome: map positions 88 to 182.</title>
        <authorList>
            <person name="Lu Z."/>
            <person name="Li Y."/>
            <person name="Que Q."/>
            <person name="Kutish G.F."/>
            <person name="Rock D.L."/>
            <person name="Van Etten J.L."/>
        </authorList>
    </citation>
    <scope>NUCLEOTIDE SEQUENCE [LARGE SCALE GENOMIC DNA]</scope>
</reference>
<reference evidence="1 2" key="5">
    <citation type="journal article" date="1997" name="Virology">
        <title>Analysis of 74 kb of DNA located at the right end of the 330-kb chlorella virus PBCV-1 genome.</title>
        <authorList>
            <person name="Li Y."/>
            <person name="Lu Z."/>
            <person name="Sun L."/>
            <person name="Ropp S."/>
            <person name="Kutish G.F."/>
            <person name="Rock D.L."/>
            <person name="Van Etten J.L."/>
        </authorList>
    </citation>
    <scope>NUCLEOTIDE SEQUENCE [LARGE SCALE GENOMIC DNA]</scope>
</reference>
<proteinExistence type="predicted"/>
<reference evidence="1 2" key="8">
    <citation type="journal article" date="2010" name="J. Virol.">
        <title>Microarray analysis of Paramecium bursaria chlorella virus 1 transcription.</title>
        <authorList>
            <person name="Yanai-Balser G.M."/>
            <person name="Duncan G.A."/>
            <person name="Eudy J.D."/>
            <person name="Wang D."/>
            <person name="Li X."/>
            <person name="Agarkova I.V."/>
            <person name="Dunigan D.D."/>
            <person name="Van Etten J.L."/>
        </authorList>
    </citation>
    <scope>NUCLEOTIDE SEQUENCE [LARGE SCALE GENOMIC DNA]</scope>
</reference>
<gene>
    <name evidence="1" type="primary">a006L</name>
</gene>
<dbReference type="EMBL" id="JF411744">
    <property type="protein sequence ID" value="AAC96374.2"/>
    <property type="molecule type" value="Genomic_DNA"/>
</dbReference>
<reference evidence="1 2" key="4">
    <citation type="journal article" date="1996" name="Virology">
        <title>Analysis of 76 kb of the chlorella virus PBCV-1 330-kb genome: map positions 182 to 258.</title>
        <authorList>
            <person name="Kutish G.F."/>
            <person name="Li Y."/>
            <person name="Lu Z."/>
            <person name="Furuta M."/>
            <person name="Rock D.L."/>
            <person name="Van Etten J.L."/>
        </authorList>
    </citation>
    <scope>NUCLEOTIDE SEQUENCE [LARGE SCALE GENOMIC DNA]</scope>
</reference>
<reference evidence="1 2" key="1">
    <citation type="journal article" date="1995" name="Virology">
        <title>Analysis of 45 kb of DNA located at the left end of the chlorella virus PBCV-1 genome.</title>
        <authorList>
            <person name="Lu Z."/>
            <person name="Li Y."/>
            <person name="Zhang Y."/>
            <person name="Kutish G.F."/>
            <person name="Rock D.L."/>
            <person name="Van Etten J.L."/>
        </authorList>
    </citation>
    <scope>NUCLEOTIDE SEQUENCE [LARGE SCALE GENOMIC DNA]</scope>
</reference>